<evidence type="ECO:0000313" key="2">
    <source>
        <dbReference type="Proteomes" id="UP000600214"/>
    </source>
</evidence>
<comment type="caution">
    <text evidence="1">The sequence shown here is derived from an EMBL/GenBank/DDBJ whole genome shotgun (WGS) entry which is preliminary data.</text>
</comment>
<dbReference type="EMBL" id="BMIA01000001">
    <property type="protein sequence ID" value="GGH21070.1"/>
    <property type="molecule type" value="Genomic_DNA"/>
</dbReference>
<proteinExistence type="predicted"/>
<protein>
    <submittedName>
        <fullName evidence="1">Uncharacterized protein</fullName>
    </submittedName>
</protein>
<accession>A0ABQ1YE38</accession>
<gene>
    <name evidence="1" type="ORF">GCM10007423_01910</name>
</gene>
<dbReference type="Proteomes" id="UP000600214">
    <property type="component" value="Unassembled WGS sequence"/>
</dbReference>
<keyword evidence="2" id="KW-1185">Reference proteome</keyword>
<sequence length="122" mass="13412">MALSDTGCKLIDNVVPKVEEFSYELNAQKDTSFVIRSKGPKTQASFTIQGEISEQAKLIWDSMPLDTIKYSSPLPVATREIVINAGTVDTTNTQENYSGLLYVKYMPSNGSTSGILKVKVKM</sequence>
<organism evidence="1 2">
    <name type="scientific">Dyadobacter endophyticus</name>
    <dbReference type="NCBI Taxonomy" id="1749036"/>
    <lineage>
        <taxon>Bacteria</taxon>
        <taxon>Pseudomonadati</taxon>
        <taxon>Bacteroidota</taxon>
        <taxon>Cytophagia</taxon>
        <taxon>Cytophagales</taxon>
        <taxon>Spirosomataceae</taxon>
        <taxon>Dyadobacter</taxon>
    </lineage>
</organism>
<reference evidence="2" key="1">
    <citation type="journal article" date="2019" name="Int. J. Syst. Evol. Microbiol.">
        <title>The Global Catalogue of Microorganisms (GCM) 10K type strain sequencing project: providing services to taxonomists for standard genome sequencing and annotation.</title>
        <authorList>
            <consortium name="The Broad Institute Genomics Platform"/>
            <consortium name="The Broad Institute Genome Sequencing Center for Infectious Disease"/>
            <person name="Wu L."/>
            <person name="Ma J."/>
        </authorList>
    </citation>
    <scope>NUCLEOTIDE SEQUENCE [LARGE SCALE GENOMIC DNA]</scope>
    <source>
        <strain evidence="2">CGMCC 1.15288</strain>
    </source>
</reference>
<name>A0ABQ1YE38_9BACT</name>
<evidence type="ECO:0000313" key="1">
    <source>
        <dbReference type="EMBL" id="GGH21070.1"/>
    </source>
</evidence>